<reference evidence="1" key="2">
    <citation type="journal article" date="2024" name="Plant">
        <title>Genomic evolution and insights into agronomic trait innovations of Sesamum species.</title>
        <authorList>
            <person name="Miao H."/>
            <person name="Wang L."/>
            <person name="Qu L."/>
            <person name="Liu H."/>
            <person name="Sun Y."/>
            <person name="Le M."/>
            <person name="Wang Q."/>
            <person name="Wei S."/>
            <person name="Zheng Y."/>
            <person name="Lin W."/>
            <person name="Duan Y."/>
            <person name="Cao H."/>
            <person name="Xiong S."/>
            <person name="Wang X."/>
            <person name="Wei L."/>
            <person name="Li C."/>
            <person name="Ma Q."/>
            <person name="Ju M."/>
            <person name="Zhao R."/>
            <person name="Li G."/>
            <person name="Mu C."/>
            <person name="Tian Q."/>
            <person name="Mei H."/>
            <person name="Zhang T."/>
            <person name="Gao T."/>
            <person name="Zhang H."/>
        </authorList>
    </citation>
    <scope>NUCLEOTIDE SEQUENCE</scope>
    <source>
        <strain evidence="1">KEN1</strain>
    </source>
</reference>
<accession>A0AAW2WEP9</accession>
<protein>
    <submittedName>
        <fullName evidence="1">Uncharacterized protein</fullName>
    </submittedName>
</protein>
<evidence type="ECO:0000313" key="1">
    <source>
        <dbReference type="EMBL" id="KAL0440259.1"/>
    </source>
</evidence>
<sequence>MSILLGTKENEDESVRSNLEVKVKWGVANLMQQQEVSRLKEVTSREYLAYQQNSSKSY</sequence>
<organism evidence="1">
    <name type="scientific">Sesamum latifolium</name>
    <dbReference type="NCBI Taxonomy" id="2727402"/>
    <lineage>
        <taxon>Eukaryota</taxon>
        <taxon>Viridiplantae</taxon>
        <taxon>Streptophyta</taxon>
        <taxon>Embryophyta</taxon>
        <taxon>Tracheophyta</taxon>
        <taxon>Spermatophyta</taxon>
        <taxon>Magnoliopsida</taxon>
        <taxon>eudicotyledons</taxon>
        <taxon>Gunneridae</taxon>
        <taxon>Pentapetalae</taxon>
        <taxon>asterids</taxon>
        <taxon>lamiids</taxon>
        <taxon>Lamiales</taxon>
        <taxon>Pedaliaceae</taxon>
        <taxon>Sesamum</taxon>
    </lineage>
</organism>
<dbReference type="AlphaFoldDB" id="A0AAW2WEP9"/>
<proteinExistence type="predicted"/>
<name>A0AAW2WEP9_9LAMI</name>
<dbReference type="EMBL" id="JACGWN010000008">
    <property type="protein sequence ID" value="KAL0440259.1"/>
    <property type="molecule type" value="Genomic_DNA"/>
</dbReference>
<reference evidence="1" key="1">
    <citation type="submission" date="2020-06" db="EMBL/GenBank/DDBJ databases">
        <authorList>
            <person name="Li T."/>
            <person name="Hu X."/>
            <person name="Zhang T."/>
            <person name="Song X."/>
            <person name="Zhang H."/>
            <person name="Dai N."/>
            <person name="Sheng W."/>
            <person name="Hou X."/>
            <person name="Wei L."/>
        </authorList>
    </citation>
    <scope>NUCLEOTIDE SEQUENCE</scope>
    <source>
        <strain evidence="1">KEN1</strain>
        <tissue evidence="1">Leaf</tissue>
    </source>
</reference>
<gene>
    <name evidence="1" type="ORF">Slati_2508900</name>
</gene>
<comment type="caution">
    <text evidence="1">The sequence shown here is derived from an EMBL/GenBank/DDBJ whole genome shotgun (WGS) entry which is preliminary data.</text>
</comment>